<protein>
    <recommendedName>
        <fullName evidence="5">HTH tetR-type domain-containing protein</fullName>
    </recommendedName>
</protein>
<gene>
    <name evidence="6" type="ORF">CBF29_08475</name>
</gene>
<name>A0A430ASF2_9ENTE</name>
<proteinExistence type="predicted"/>
<dbReference type="PANTHER" id="PTHR47506:SF3">
    <property type="entry name" value="HTH-TYPE TRANSCRIPTIONAL REGULATOR LMRA"/>
    <property type="match status" value="1"/>
</dbReference>
<dbReference type="AlphaFoldDB" id="A0A430ASF2"/>
<dbReference type="RefSeq" id="WP_126809314.1">
    <property type="nucleotide sequence ID" value="NZ_NGKA01000012.1"/>
</dbReference>
<comment type="caution">
    <text evidence="6">The sequence shown here is derived from an EMBL/GenBank/DDBJ whole genome shotgun (WGS) entry which is preliminary data.</text>
</comment>
<dbReference type="OrthoDB" id="9812993at2"/>
<evidence type="ECO:0000313" key="6">
    <source>
        <dbReference type="EMBL" id="RSU10988.1"/>
    </source>
</evidence>
<dbReference type="SUPFAM" id="SSF46689">
    <property type="entry name" value="Homeodomain-like"/>
    <property type="match status" value="1"/>
</dbReference>
<dbReference type="GO" id="GO:0003677">
    <property type="term" value="F:DNA binding"/>
    <property type="evidence" value="ECO:0007669"/>
    <property type="project" value="UniProtKB-UniRule"/>
</dbReference>
<evidence type="ECO:0000259" key="5">
    <source>
        <dbReference type="PROSITE" id="PS50977"/>
    </source>
</evidence>
<keyword evidence="1" id="KW-0805">Transcription regulation</keyword>
<keyword evidence="3" id="KW-0804">Transcription</keyword>
<dbReference type="InterPro" id="IPR001647">
    <property type="entry name" value="HTH_TetR"/>
</dbReference>
<sequence length="197" mass="23085">MKSNAFSEKDKEKLRTKMCEVCEESWRKNGYMRTSITYLTSQTGISTGAFYLLYETKEDVFVDTLIRIRTRLEEQIQNILNKNPNKFGLIEAMKWIYREYDKSQFLYDFSNPDFHSFYQKLSEEKLQELKESSIEYTNLIISQLNLKAKGDVDVAYTALNTLLYTVSMPTEVQSDKFAAFDTLIKIAVDSLFEEIND</sequence>
<dbReference type="InterPro" id="IPR009057">
    <property type="entry name" value="Homeodomain-like_sf"/>
</dbReference>
<dbReference type="Gene3D" id="1.10.357.10">
    <property type="entry name" value="Tetracycline Repressor, domain 2"/>
    <property type="match status" value="1"/>
</dbReference>
<feature type="DNA-binding region" description="H-T-H motif" evidence="4">
    <location>
        <begin position="35"/>
        <end position="54"/>
    </location>
</feature>
<accession>A0A430ASF2</accession>
<evidence type="ECO:0000256" key="3">
    <source>
        <dbReference type="ARBA" id="ARBA00023163"/>
    </source>
</evidence>
<dbReference type="Proteomes" id="UP000287605">
    <property type="component" value="Unassembled WGS sequence"/>
</dbReference>
<evidence type="ECO:0000256" key="4">
    <source>
        <dbReference type="PROSITE-ProRule" id="PRU00335"/>
    </source>
</evidence>
<keyword evidence="7" id="KW-1185">Reference proteome</keyword>
<keyword evidence="2 4" id="KW-0238">DNA-binding</keyword>
<reference evidence="6 7" key="1">
    <citation type="submission" date="2017-05" db="EMBL/GenBank/DDBJ databases">
        <title>Vagococcus spp. assemblies.</title>
        <authorList>
            <person name="Gulvik C.A."/>
        </authorList>
    </citation>
    <scope>NUCLEOTIDE SEQUENCE [LARGE SCALE GENOMIC DNA]</scope>
    <source>
        <strain evidence="6 7">CCUG 51432</strain>
    </source>
</reference>
<dbReference type="EMBL" id="NGKA01000012">
    <property type="protein sequence ID" value="RSU10988.1"/>
    <property type="molecule type" value="Genomic_DNA"/>
</dbReference>
<feature type="domain" description="HTH tetR-type" evidence="5">
    <location>
        <begin position="12"/>
        <end position="72"/>
    </location>
</feature>
<dbReference type="PANTHER" id="PTHR47506">
    <property type="entry name" value="TRANSCRIPTIONAL REGULATORY PROTEIN"/>
    <property type="match status" value="1"/>
</dbReference>
<dbReference type="PROSITE" id="PS50977">
    <property type="entry name" value="HTH_TETR_2"/>
    <property type="match status" value="1"/>
</dbReference>
<evidence type="ECO:0000256" key="1">
    <source>
        <dbReference type="ARBA" id="ARBA00023015"/>
    </source>
</evidence>
<evidence type="ECO:0000313" key="7">
    <source>
        <dbReference type="Proteomes" id="UP000287605"/>
    </source>
</evidence>
<organism evidence="6 7">
    <name type="scientific">Vagococcus elongatus</name>
    <dbReference type="NCBI Taxonomy" id="180344"/>
    <lineage>
        <taxon>Bacteria</taxon>
        <taxon>Bacillati</taxon>
        <taxon>Bacillota</taxon>
        <taxon>Bacilli</taxon>
        <taxon>Lactobacillales</taxon>
        <taxon>Enterococcaceae</taxon>
        <taxon>Vagococcus</taxon>
    </lineage>
</organism>
<evidence type="ECO:0000256" key="2">
    <source>
        <dbReference type="ARBA" id="ARBA00023125"/>
    </source>
</evidence>